<evidence type="ECO:0000313" key="8">
    <source>
        <dbReference type="EMBL" id="KAB1200307.1"/>
    </source>
</evidence>
<feature type="transmembrane region" description="Helical" evidence="6">
    <location>
        <begin position="70"/>
        <end position="87"/>
    </location>
</feature>
<feature type="transmembrane region" description="Helical" evidence="6">
    <location>
        <begin position="7"/>
        <end position="25"/>
    </location>
</feature>
<dbReference type="AlphaFoldDB" id="A0A6A1UKI7"/>
<sequence length="351" mass="38371">MELKDSLPFFGMLAVILVQVGNMELSKAAMSAGMNKYVLAVYANALSTLILLPVSFFSCRSQRPPLTFSILWRIFLLAMIGYSGQITEYAGLQYGSPTLGTAMLNLIPAFTFILAIICRMEKLEWSSSSSRAKLLGTIVSISGAFVVTFYKGPPIMRTPLLTVSSSQLLLSPQLSWILGGILLTANAFTYSAWYIVQASILKKYPAVLVIIFYMMLYYTILSIVFTLIVVRDAGAWRLGLDLGLVSVLYTAVISSVLRGSLSTWCLSKTGPLFCSMFKPLGIIFAIITDVIVLGDALCLGSLIGAAVTVIGFYAVLWGKANEEKVYKDKRAVSFRSSSEKIPLLQSSKEEI</sequence>
<dbReference type="SUPFAM" id="SSF103481">
    <property type="entry name" value="Multidrug resistance efflux transporter EmrE"/>
    <property type="match status" value="2"/>
</dbReference>
<dbReference type="GO" id="GO:0016020">
    <property type="term" value="C:membrane"/>
    <property type="evidence" value="ECO:0007669"/>
    <property type="project" value="UniProtKB-SubCell"/>
</dbReference>
<feature type="transmembrane region" description="Helical" evidence="6">
    <location>
        <begin position="174"/>
        <end position="195"/>
    </location>
</feature>
<evidence type="ECO:0000256" key="1">
    <source>
        <dbReference type="ARBA" id="ARBA00004141"/>
    </source>
</evidence>
<feature type="transmembrane region" description="Helical" evidence="6">
    <location>
        <begin position="299"/>
        <end position="320"/>
    </location>
</feature>
<feature type="domain" description="EamA" evidence="7">
    <location>
        <begin position="25"/>
        <end position="148"/>
    </location>
</feature>
<dbReference type="GO" id="GO:0022857">
    <property type="term" value="F:transmembrane transporter activity"/>
    <property type="evidence" value="ECO:0007669"/>
    <property type="project" value="InterPro"/>
</dbReference>
<evidence type="ECO:0000256" key="4">
    <source>
        <dbReference type="ARBA" id="ARBA00022989"/>
    </source>
</evidence>
<comment type="caution">
    <text evidence="8">The sequence shown here is derived from an EMBL/GenBank/DDBJ whole genome shotgun (WGS) entry which is preliminary data.</text>
</comment>
<evidence type="ECO:0000256" key="2">
    <source>
        <dbReference type="ARBA" id="ARBA00007635"/>
    </source>
</evidence>
<feature type="transmembrane region" description="Helical" evidence="6">
    <location>
        <begin position="99"/>
        <end position="120"/>
    </location>
</feature>
<evidence type="ECO:0000259" key="7">
    <source>
        <dbReference type="Pfam" id="PF00892"/>
    </source>
</evidence>
<dbReference type="InterPro" id="IPR000620">
    <property type="entry name" value="EamA_dom"/>
</dbReference>
<evidence type="ECO:0000256" key="6">
    <source>
        <dbReference type="RuleBase" id="RU363077"/>
    </source>
</evidence>
<dbReference type="Pfam" id="PF00892">
    <property type="entry name" value="EamA"/>
    <property type="match status" value="1"/>
</dbReference>
<keyword evidence="5 6" id="KW-0472">Membrane</keyword>
<gene>
    <name evidence="8" type="ORF">CJ030_MR0G007657</name>
</gene>
<comment type="subcellular location">
    <subcellularLocation>
        <location evidence="1 6">Membrane</location>
        <topology evidence="1 6">Multi-pass membrane protein</topology>
    </subcellularLocation>
</comment>
<evidence type="ECO:0000313" key="9">
    <source>
        <dbReference type="Proteomes" id="UP000516437"/>
    </source>
</evidence>
<keyword evidence="3 6" id="KW-0812">Transmembrane</keyword>
<keyword evidence="9" id="KW-1185">Reference proteome</keyword>
<feature type="transmembrane region" description="Helical" evidence="6">
    <location>
        <begin position="242"/>
        <end position="261"/>
    </location>
</feature>
<dbReference type="InterPro" id="IPR030184">
    <property type="entry name" value="WAT1-related"/>
</dbReference>
<comment type="similarity">
    <text evidence="2 6">Belongs to the drug/metabolite transporter (DMT) superfamily. Plant drug/metabolite exporter (P-DME) (TC 2.A.7.4) family.</text>
</comment>
<keyword evidence="4 6" id="KW-1133">Transmembrane helix</keyword>
<name>A0A6A1UKI7_9ROSI</name>
<dbReference type="InterPro" id="IPR037185">
    <property type="entry name" value="EmrE-like"/>
</dbReference>
<feature type="transmembrane region" description="Helical" evidence="6">
    <location>
        <begin position="207"/>
        <end position="230"/>
    </location>
</feature>
<dbReference type="EMBL" id="RXIC02000182">
    <property type="protein sequence ID" value="KAB1200307.1"/>
    <property type="molecule type" value="Genomic_DNA"/>
</dbReference>
<protein>
    <recommendedName>
        <fullName evidence="6">WAT1-related protein</fullName>
    </recommendedName>
</protein>
<accession>A0A6A1UKI7</accession>
<feature type="transmembrane region" description="Helical" evidence="6">
    <location>
        <begin position="132"/>
        <end position="150"/>
    </location>
</feature>
<evidence type="ECO:0000256" key="3">
    <source>
        <dbReference type="ARBA" id="ARBA00022692"/>
    </source>
</evidence>
<proteinExistence type="inferred from homology"/>
<dbReference type="Proteomes" id="UP000516437">
    <property type="component" value="Unassembled WGS sequence"/>
</dbReference>
<feature type="transmembrane region" description="Helical" evidence="6">
    <location>
        <begin position="37"/>
        <end position="58"/>
    </location>
</feature>
<reference evidence="8 9" key="1">
    <citation type="journal article" date="2019" name="Plant Biotechnol. J.">
        <title>The red bayberry genome and genetic basis of sex determination.</title>
        <authorList>
            <person name="Jia H.M."/>
            <person name="Jia H.J."/>
            <person name="Cai Q.L."/>
            <person name="Wang Y."/>
            <person name="Zhao H.B."/>
            <person name="Yang W.F."/>
            <person name="Wang G.Y."/>
            <person name="Li Y.H."/>
            <person name="Zhan D.L."/>
            <person name="Shen Y.T."/>
            <person name="Niu Q.F."/>
            <person name="Chang L."/>
            <person name="Qiu J."/>
            <person name="Zhao L."/>
            <person name="Xie H.B."/>
            <person name="Fu W.Y."/>
            <person name="Jin J."/>
            <person name="Li X.W."/>
            <person name="Jiao Y."/>
            <person name="Zhou C.C."/>
            <person name="Tu T."/>
            <person name="Chai C.Y."/>
            <person name="Gao J.L."/>
            <person name="Fan L.J."/>
            <person name="van de Weg E."/>
            <person name="Wang J.Y."/>
            <person name="Gao Z.S."/>
        </authorList>
    </citation>
    <scope>NUCLEOTIDE SEQUENCE [LARGE SCALE GENOMIC DNA]</scope>
    <source>
        <tissue evidence="8">Leaves</tissue>
    </source>
</reference>
<dbReference type="OrthoDB" id="1728340at2759"/>
<evidence type="ECO:0000256" key="5">
    <source>
        <dbReference type="ARBA" id="ARBA00023136"/>
    </source>
</evidence>
<organism evidence="8 9">
    <name type="scientific">Morella rubra</name>
    <name type="common">Chinese bayberry</name>
    <dbReference type="NCBI Taxonomy" id="262757"/>
    <lineage>
        <taxon>Eukaryota</taxon>
        <taxon>Viridiplantae</taxon>
        <taxon>Streptophyta</taxon>
        <taxon>Embryophyta</taxon>
        <taxon>Tracheophyta</taxon>
        <taxon>Spermatophyta</taxon>
        <taxon>Magnoliopsida</taxon>
        <taxon>eudicotyledons</taxon>
        <taxon>Gunneridae</taxon>
        <taxon>Pentapetalae</taxon>
        <taxon>rosids</taxon>
        <taxon>fabids</taxon>
        <taxon>Fagales</taxon>
        <taxon>Myricaceae</taxon>
        <taxon>Morella</taxon>
    </lineage>
</organism>
<feature type="transmembrane region" description="Helical" evidence="6">
    <location>
        <begin position="273"/>
        <end position="293"/>
    </location>
</feature>
<dbReference type="PANTHER" id="PTHR31218">
    <property type="entry name" value="WAT1-RELATED PROTEIN"/>
    <property type="match status" value="1"/>
</dbReference>